<evidence type="ECO:0000313" key="3">
    <source>
        <dbReference type="Proteomes" id="UP000000763"/>
    </source>
</evidence>
<proteinExistence type="predicted"/>
<accession>Q69T62</accession>
<dbReference type="EMBL" id="AP004754">
    <property type="protein sequence ID" value="BAD35863.1"/>
    <property type="molecule type" value="Genomic_DNA"/>
</dbReference>
<sequence length="84" mass="9583">MTLQFPPDIVDVICLLSASCQATSPQQATNRSLSESYFMRQQENLACFLANLRVQWTSCMTHIYMAAHRVIVIKCDYALRPSRV</sequence>
<reference evidence="1" key="1">
    <citation type="submission" date="2002-02" db="EMBL/GenBank/DDBJ databases">
        <title>Oryza sativa nipponbare(GA3) genomic DNA, chromosome 6, PAC clone:P0529B09.</title>
        <authorList>
            <person name="Sasaki T."/>
            <person name="Matsumoto T."/>
            <person name="Yamamoto K."/>
        </authorList>
    </citation>
    <scope>NUCLEOTIDE SEQUENCE</scope>
</reference>
<gene>
    <name evidence="1" type="ORF">P0529B09.29</name>
    <name evidence="2" type="ORF">P0664C05.9</name>
</gene>
<dbReference type="AlphaFoldDB" id="Q69T62"/>
<reference evidence="3" key="4">
    <citation type="journal article" date="2008" name="Nucleic Acids Res.">
        <title>The rice annotation project database (RAP-DB): 2008 update.</title>
        <authorList>
            <consortium name="The rice annotation project (RAP)"/>
        </authorList>
    </citation>
    <scope>GENOME REANNOTATION</scope>
    <source>
        <strain evidence="3">cv. Nipponbare</strain>
    </source>
</reference>
<dbReference type="EMBL" id="AP004758">
    <property type="protein sequence ID" value="BAD35890.1"/>
    <property type="molecule type" value="Genomic_DNA"/>
</dbReference>
<evidence type="ECO:0000313" key="1">
    <source>
        <dbReference type="EMBL" id="BAD35863.1"/>
    </source>
</evidence>
<evidence type="ECO:0000313" key="2">
    <source>
        <dbReference type="EMBL" id="BAD35890.1"/>
    </source>
</evidence>
<reference evidence="3" key="3">
    <citation type="journal article" date="2005" name="Nature">
        <title>The map-based sequence of the rice genome.</title>
        <authorList>
            <consortium name="International rice genome sequencing project (IRGSP)"/>
            <person name="Matsumoto T."/>
            <person name="Wu J."/>
            <person name="Kanamori H."/>
            <person name="Katayose Y."/>
            <person name="Fujisawa M."/>
            <person name="Namiki N."/>
            <person name="Mizuno H."/>
            <person name="Yamamoto K."/>
            <person name="Antonio B.A."/>
            <person name="Baba T."/>
            <person name="Sakata K."/>
            <person name="Nagamura Y."/>
            <person name="Aoki H."/>
            <person name="Arikawa K."/>
            <person name="Arita K."/>
            <person name="Bito T."/>
            <person name="Chiden Y."/>
            <person name="Fujitsuka N."/>
            <person name="Fukunaka R."/>
            <person name="Hamada M."/>
            <person name="Harada C."/>
            <person name="Hayashi A."/>
            <person name="Hijishita S."/>
            <person name="Honda M."/>
            <person name="Hosokawa S."/>
            <person name="Ichikawa Y."/>
            <person name="Idonuma A."/>
            <person name="Iijima M."/>
            <person name="Ikeda M."/>
            <person name="Ikeno M."/>
            <person name="Ito K."/>
            <person name="Ito S."/>
            <person name="Ito T."/>
            <person name="Ito Y."/>
            <person name="Ito Y."/>
            <person name="Iwabuchi A."/>
            <person name="Kamiya K."/>
            <person name="Karasawa W."/>
            <person name="Kurita K."/>
            <person name="Katagiri S."/>
            <person name="Kikuta A."/>
            <person name="Kobayashi H."/>
            <person name="Kobayashi N."/>
            <person name="Machita K."/>
            <person name="Maehara T."/>
            <person name="Masukawa M."/>
            <person name="Mizubayashi T."/>
            <person name="Mukai Y."/>
            <person name="Nagasaki H."/>
            <person name="Nagata Y."/>
            <person name="Naito S."/>
            <person name="Nakashima M."/>
            <person name="Nakama Y."/>
            <person name="Nakamichi Y."/>
            <person name="Nakamura M."/>
            <person name="Meguro A."/>
            <person name="Negishi M."/>
            <person name="Ohta I."/>
            <person name="Ohta T."/>
            <person name="Okamoto M."/>
            <person name="Ono N."/>
            <person name="Saji S."/>
            <person name="Sakaguchi M."/>
            <person name="Sakai K."/>
            <person name="Shibata M."/>
            <person name="Shimokawa T."/>
            <person name="Song J."/>
            <person name="Takazaki Y."/>
            <person name="Terasawa K."/>
            <person name="Tsugane M."/>
            <person name="Tsuji K."/>
            <person name="Ueda S."/>
            <person name="Waki K."/>
            <person name="Yamagata H."/>
            <person name="Yamamoto M."/>
            <person name="Yamamoto S."/>
            <person name="Yamane H."/>
            <person name="Yoshiki S."/>
            <person name="Yoshihara R."/>
            <person name="Yukawa K."/>
            <person name="Zhong H."/>
            <person name="Yano M."/>
            <person name="Yuan Q."/>
            <person name="Ouyang S."/>
            <person name="Liu J."/>
            <person name="Jones K.M."/>
            <person name="Gansberger K."/>
            <person name="Moffat K."/>
            <person name="Hill J."/>
            <person name="Bera J."/>
            <person name="Fadrosh D."/>
            <person name="Jin S."/>
            <person name="Johri S."/>
            <person name="Kim M."/>
            <person name="Overton L."/>
            <person name="Reardon M."/>
            <person name="Tsitrin T."/>
            <person name="Vuong H."/>
            <person name="Weaver B."/>
            <person name="Ciecko A."/>
            <person name="Tallon L."/>
            <person name="Jackson J."/>
            <person name="Pai G."/>
            <person name="Aken S.V."/>
            <person name="Utterback T."/>
            <person name="Reidmuller S."/>
            <person name="Feldblyum T."/>
            <person name="Hsiao J."/>
            <person name="Zismann V."/>
            <person name="Iobst S."/>
            <person name="de Vazeille A.R."/>
            <person name="Buell C.R."/>
            <person name="Ying K."/>
            <person name="Li Y."/>
            <person name="Lu T."/>
            <person name="Huang Y."/>
            <person name="Zhao Q."/>
            <person name="Feng Q."/>
            <person name="Zhang L."/>
            <person name="Zhu J."/>
            <person name="Weng Q."/>
            <person name="Mu J."/>
            <person name="Lu Y."/>
            <person name="Fan D."/>
            <person name="Liu Y."/>
            <person name="Guan J."/>
            <person name="Zhang Y."/>
            <person name="Yu S."/>
            <person name="Liu X."/>
            <person name="Zhang Y."/>
            <person name="Hong G."/>
            <person name="Han B."/>
            <person name="Choisne N."/>
            <person name="Demange N."/>
            <person name="Orjeda G."/>
            <person name="Samain S."/>
            <person name="Cattolico L."/>
            <person name="Pelletier E."/>
            <person name="Couloux A."/>
            <person name="Segurens B."/>
            <person name="Wincker P."/>
            <person name="D'Hont A."/>
            <person name="Scarpelli C."/>
            <person name="Weissenbach J."/>
            <person name="Salanoubat M."/>
            <person name="Quetier F."/>
            <person name="Yu Y."/>
            <person name="Kim H.R."/>
            <person name="Rambo T."/>
            <person name="Currie J."/>
            <person name="Collura K."/>
            <person name="Luo M."/>
            <person name="Yang T."/>
            <person name="Ammiraju J.S.S."/>
            <person name="Engler F."/>
            <person name="Soderlund C."/>
            <person name="Wing R.A."/>
            <person name="Palmer L.E."/>
            <person name="de la Bastide M."/>
            <person name="Spiegel L."/>
            <person name="Nascimento L."/>
            <person name="Zutavern T."/>
            <person name="O'Shaughnessy A."/>
            <person name="Dike S."/>
            <person name="Dedhia N."/>
            <person name="Preston R."/>
            <person name="Balija V."/>
            <person name="McCombie W.R."/>
            <person name="Chow T."/>
            <person name="Chen H."/>
            <person name="Chung M."/>
            <person name="Chen C."/>
            <person name="Shaw J."/>
            <person name="Wu H."/>
            <person name="Hsiao K."/>
            <person name="Chao Y."/>
            <person name="Chu M."/>
            <person name="Cheng C."/>
            <person name="Hour A."/>
            <person name="Lee P."/>
            <person name="Lin S."/>
            <person name="Lin Y."/>
            <person name="Liou J."/>
            <person name="Liu S."/>
            <person name="Hsing Y."/>
            <person name="Raghuvanshi S."/>
            <person name="Mohanty A."/>
            <person name="Bharti A.K."/>
            <person name="Gaur A."/>
            <person name="Gupta V."/>
            <person name="Kumar D."/>
            <person name="Ravi V."/>
            <person name="Vij S."/>
            <person name="Kapur A."/>
            <person name="Khurana P."/>
            <person name="Khurana P."/>
            <person name="Khurana J.P."/>
            <person name="Tyagi A.K."/>
            <person name="Gaikwad K."/>
            <person name="Singh A."/>
            <person name="Dalal V."/>
            <person name="Srivastava S."/>
            <person name="Dixit A."/>
            <person name="Pal A.K."/>
            <person name="Ghazi I.A."/>
            <person name="Yadav M."/>
            <person name="Pandit A."/>
            <person name="Bhargava A."/>
            <person name="Sureshbabu K."/>
            <person name="Batra K."/>
            <person name="Sharma T.R."/>
            <person name="Mohapatra T."/>
            <person name="Singh N.K."/>
            <person name="Messing J."/>
            <person name="Nelson A.B."/>
            <person name="Fuks G."/>
            <person name="Kavchok S."/>
            <person name="Keizer G."/>
            <person name="Linton E."/>
            <person name="Llaca V."/>
            <person name="Song R."/>
            <person name="Tanyolac B."/>
            <person name="Young S."/>
            <person name="Ho-Il K."/>
            <person name="Hahn J.H."/>
            <person name="Sangsakoo G."/>
            <person name="Vanavichit A."/>
            <person name="de Mattos Luiz.A.T."/>
            <person name="Zimmer P.D."/>
            <person name="Malone G."/>
            <person name="Dellagostin O."/>
            <person name="de Oliveira A.C."/>
            <person name="Bevan M."/>
            <person name="Bancroft I."/>
            <person name="Minx P."/>
            <person name="Cordum H."/>
            <person name="Wilson R."/>
            <person name="Cheng Z."/>
            <person name="Jin W."/>
            <person name="Jiang J."/>
            <person name="Leong S.A."/>
            <person name="Iwama H."/>
            <person name="Gojobori T."/>
            <person name="Itoh T."/>
            <person name="Niimura Y."/>
            <person name="Fujii Y."/>
            <person name="Habara T."/>
            <person name="Sakai H."/>
            <person name="Sato Y."/>
            <person name="Wilson G."/>
            <person name="Kumar K."/>
            <person name="McCouch S."/>
            <person name="Juretic N."/>
            <person name="Hoen D."/>
            <person name="Wright S."/>
            <person name="Bruskiewich R."/>
            <person name="Bureau T."/>
            <person name="Miyao A."/>
            <person name="Hirochika H."/>
            <person name="Nishikawa T."/>
            <person name="Kadowaki K."/>
            <person name="Sugiura M."/>
            <person name="Burr B."/>
            <person name="Sasaki T."/>
        </authorList>
    </citation>
    <scope>NUCLEOTIDE SEQUENCE [LARGE SCALE GENOMIC DNA]</scope>
    <source>
        <strain evidence="3">cv. Nipponbare</strain>
    </source>
</reference>
<organism evidence="2 3">
    <name type="scientific">Oryza sativa subsp. japonica</name>
    <name type="common">Rice</name>
    <dbReference type="NCBI Taxonomy" id="39947"/>
    <lineage>
        <taxon>Eukaryota</taxon>
        <taxon>Viridiplantae</taxon>
        <taxon>Streptophyta</taxon>
        <taxon>Embryophyta</taxon>
        <taxon>Tracheophyta</taxon>
        <taxon>Spermatophyta</taxon>
        <taxon>Magnoliopsida</taxon>
        <taxon>Liliopsida</taxon>
        <taxon>Poales</taxon>
        <taxon>Poaceae</taxon>
        <taxon>BOP clade</taxon>
        <taxon>Oryzoideae</taxon>
        <taxon>Oryzeae</taxon>
        <taxon>Oryzinae</taxon>
        <taxon>Oryza</taxon>
        <taxon>Oryza sativa</taxon>
    </lineage>
</organism>
<dbReference type="Proteomes" id="UP000000763">
    <property type="component" value="Chromosome 6"/>
</dbReference>
<protein>
    <submittedName>
        <fullName evidence="2">Uncharacterized protein</fullName>
    </submittedName>
</protein>
<reference evidence="2" key="2">
    <citation type="submission" date="2002-02" db="EMBL/GenBank/DDBJ databases">
        <title>Oryza sativa nipponbare(GA3) genomic DNA, chromosome 6, PAC clone:P0664C05.</title>
        <authorList>
            <person name="Sasaki T."/>
            <person name="Matsumoto T."/>
            <person name="Yamamoto K."/>
        </authorList>
    </citation>
    <scope>NUCLEOTIDE SEQUENCE</scope>
</reference>
<name>Q69T62_ORYSJ</name>